<organism evidence="1 2">
    <name type="scientific">Takifugu bimaculatus</name>
    <dbReference type="NCBI Taxonomy" id="433685"/>
    <lineage>
        <taxon>Eukaryota</taxon>
        <taxon>Metazoa</taxon>
        <taxon>Chordata</taxon>
        <taxon>Craniata</taxon>
        <taxon>Vertebrata</taxon>
        <taxon>Euteleostomi</taxon>
        <taxon>Actinopterygii</taxon>
        <taxon>Neopterygii</taxon>
        <taxon>Teleostei</taxon>
        <taxon>Neoteleostei</taxon>
        <taxon>Acanthomorphata</taxon>
        <taxon>Eupercaria</taxon>
        <taxon>Tetraodontiformes</taxon>
        <taxon>Tetradontoidea</taxon>
        <taxon>Tetraodontidae</taxon>
        <taxon>Takifugu</taxon>
    </lineage>
</organism>
<dbReference type="InterPro" id="IPR039598">
    <property type="entry name" value="HMGXB3"/>
</dbReference>
<protein>
    <submittedName>
        <fullName evidence="1">Uncharacterized protein</fullName>
    </submittedName>
</protein>
<dbReference type="EMBL" id="SWLE01000006">
    <property type="protein sequence ID" value="TNM98742.1"/>
    <property type="molecule type" value="Genomic_DNA"/>
</dbReference>
<dbReference type="PANTHER" id="PTHR17609">
    <property type="entry name" value="HMG DOMAIN-CONTAINING PROTEIN 3"/>
    <property type="match status" value="1"/>
</dbReference>
<dbReference type="AlphaFoldDB" id="A0A4Z2C3B7"/>
<gene>
    <name evidence="1" type="ORF">fugu_013306</name>
</gene>
<dbReference type="PANTHER" id="PTHR17609:SF2">
    <property type="entry name" value="HMG DOMAIN-CONTAINING PROTEIN 3"/>
    <property type="match status" value="1"/>
</dbReference>
<evidence type="ECO:0000313" key="2">
    <source>
        <dbReference type="Proteomes" id="UP000516260"/>
    </source>
</evidence>
<evidence type="ECO:0000313" key="1">
    <source>
        <dbReference type="EMBL" id="TNM98742.1"/>
    </source>
</evidence>
<sequence>MICGICGVAPKLEFAQRYSNNVLELKNVEFTWPEYSVSDEVHMDDFWLTMETEAIEQAIFPTDIPITRVDASIIAPFFPPLMRGPTVINTEKDKVQAPSPPSGDPAVLVRLVHDGKLNLDKMEDHTEEELRAILGRCGANITPASTKDELLASLFSLYTLSTAALPTAPPPPPSDLNSWKSCLSSALTRWCCGSKYLVRGETARDHVDLPAVFAILAPRSTSVTALGSGWRLCADMHYSELATKMWGRNQGCFSDPFEKTQVVSCPELQDQPYSADVSLVETHHVHPITKSSSCWLVCSPGAAQEDAAFPSEHHSIHLCRELEPYVSLISGPSRRK</sequence>
<proteinExistence type="predicted"/>
<dbReference type="Proteomes" id="UP000516260">
    <property type="component" value="Chromosome 14"/>
</dbReference>
<name>A0A4Z2C3B7_9TELE</name>
<comment type="caution">
    <text evidence="1">The sequence shown here is derived from an EMBL/GenBank/DDBJ whole genome shotgun (WGS) entry which is preliminary data.</text>
</comment>
<accession>A0A4Z2C3B7</accession>
<keyword evidence="2" id="KW-1185">Reference proteome</keyword>
<reference evidence="1 2" key="1">
    <citation type="submission" date="2019-04" db="EMBL/GenBank/DDBJ databases">
        <title>The sequence and de novo assembly of Takifugu bimaculatus genome using PacBio and Hi-C technologies.</title>
        <authorList>
            <person name="Xu P."/>
            <person name="Liu B."/>
            <person name="Zhou Z."/>
        </authorList>
    </citation>
    <scope>NUCLEOTIDE SEQUENCE [LARGE SCALE GENOMIC DNA]</scope>
    <source>
        <strain evidence="1">TB-2018</strain>
        <tissue evidence="1">Muscle</tissue>
    </source>
</reference>